<gene>
    <name evidence="2" type="ORF">DCF15_03460</name>
</gene>
<sequence length="156" mass="16738">MKLSRIWAPLGLAAAALIAVPFSAQAQQSPDYSYVGLAGGDNGLTVNSKISVYDNVSLRPEVSTDFTYNDDRDLSFFVPVTYDFNSVGSGRTAFNPFIGAGVAGDIGNNSSTDFALTAGADYRFANRYVANSSVHYKPFADNNELDFTAGIGYTFR</sequence>
<feature type="signal peptide" evidence="1">
    <location>
        <begin position="1"/>
        <end position="26"/>
    </location>
</feature>
<keyword evidence="1" id="KW-0732">Signal</keyword>
<protein>
    <recommendedName>
        <fullName evidence="4">Outer membrane protein beta-barrel domain-containing protein</fullName>
    </recommendedName>
</protein>
<evidence type="ECO:0000313" key="2">
    <source>
        <dbReference type="EMBL" id="PZO59602.1"/>
    </source>
</evidence>
<reference evidence="3" key="1">
    <citation type="submission" date="2018-04" db="EMBL/GenBank/DDBJ databases">
        <authorList>
            <person name="Cornet L."/>
        </authorList>
    </citation>
    <scope>NUCLEOTIDE SEQUENCE [LARGE SCALE GENOMIC DNA]</scope>
</reference>
<comment type="caution">
    <text evidence="2">The sequence shown here is derived from an EMBL/GenBank/DDBJ whole genome shotgun (WGS) entry which is preliminary data.</text>
</comment>
<evidence type="ECO:0000313" key="3">
    <source>
        <dbReference type="Proteomes" id="UP000249794"/>
    </source>
</evidence>
<dbReference type="EMBL" id="QBMP01000019">
    <property type="protein sequence ID" value="PZO59602.1"/>
    <property type="molecule type" value="Genomic_DNA"/>
</dbReference>
<organism evidence="2 3">
    <name type="scientific">Phormidesmis priestleyi</name>
    <dbReference type="NCBI Taxonomy" id="268141"/>
    <lineage>
        <taxon>Bacteria</taxon>
        <taxon>Bacillati</taxon>
        <taxon>Cyanobacteriota</taxon>
        <taxon>Cyanophyceae</taxon>
        <taxon>Leptolyngbyales</taxon>
        <taxon>Leptolyngbyaceae</taxon>
        <taxon>Phormidesmis</taxon>
    </lineage>
</organism>
<dbReference type="InterPro" id="IPR011250">
    <property type="entry name" value="OMP/PagP_B-barrel"/>
</dbReference>
<dbReference type="Proteomes" id="UP000249794">
    <property type="component" value="Unassembled WGS sequence"/>
</dbReference>
<feature type="chain" id="PRO_5015973139" description="Outer membrane protein beta-barrel domain-containing protein" evidence="1">
    <location>
        <begin position="27"/>
        <end position="156"/>
    </location>
</feature>
<accession>A0A2W4XUY6</accession>
<reference evidence="2 3" key="2">
    <citation type="submission" date="2018-06" db="EMBL/GenBank/DDBJ databases">
        <title>Metagenomic assembly of (sub)arctic Cyanobacteria and their associated microbiome from non-axenic cultures.</title>
        <authorList>
            <person name="Baurain D."/>
        </authorList>
    </citation>
    <scope>NUCLEOTIDE SEQUENCE [LARGE SCALE GENOMIC DNA]</scope>
    <source>
        <strain evidence="2">ULC027bin1</strain>
    </source>
</reference>
<evidence type="ECO:0008006" key="4">
    <source>
        <dbReference type="Google" id="ProtNLM"/>
    </source>
</evidence>
<dbReference type="SUPFAM" id="SSF56925">
    <property type="entry name" value="OMPA-like"/>
    <property type="match status" value="1"/>
</dbReference>
<proteinExistence type="predicted"/>
<evidence type="ECO:0000256" key="1">
    <source>
        <dbReference type="SAM" id="SignalP"/>
    </source>
</evidence>
<dbReference type="AlphaFoldDB" id="A0A2W4XUY6"/>
<dbReference type="Gene3D" id="2.40.160.20">
    <property type="match status" value="1"/>
</dbReference>
<name>A0A2W4XUY6_9CYAN</name>